<dbReference type="EMBL" id="FTOR01000006">
    <property type="protein sequence ID" value="SIT25338.1"/>
    <property type="molecule type" value="Genomic_DNA"/>
</dbReference>
<name>A0A1N7QRA0_9BACT</name>
<dbReference type="OrthoDB" id="764324at2"/>
<dbReference type="RefSeq" id="WP_076380610.1">
    <property type="nucleotide sequence ID" value="NZ_AP017422.1"/>
</dbReference>
<accession>A0A1N7QRA0</accession>
<protein>
    <recommendedName>
        <fullName evidence="3">NLI interacting factor-like phosphatase</fullName>
    </recommendedName>
</protein>
<gene>
    <name evidence="1" type="ORF">SAMN05421788_106289</name>
</gene>
<evidence type="ECO:0008006" key="3">
    <source>
        <dbReference type="Google" id="ProtNLM"/>
    </source>
</evidence>
<dbReference type="AlphaFoldDB" id="A0A1N7QRA0"/>
<sequence>MLVFLDIDGVMVPVKSHRAPDLLQDGFPVFSTQATQVLNKLVNEQDVTIMLTTSHKANYSLPEWVNIFKARGIQVTNIQSLPENIHHLTRKEEITNWFNLHNISEDFVIIDDCKSLNDLVPYLKNHLVLTSAMVGLTMYHLPEIINIINSSEKLLQ</sequence>
<dbReference type="STRING" id="477680.SAMN05421788_106289"/>
<dbReference type="Pfam" id="PF18143">
    <property type="entry name" value="HAD_SAK_2"/>
    <property type="match status" value="1"/>
</dbReference>
<evidence type="ECO:0000313" key="1">
    <source>
        <dbReference type="EMBL" id="SIT25338.1"/>
    </source>
</evidence>
<evidence type="ECO:0000313" key="2">
    <source>
        <dbReference type="Proteomes" id="UP000186917"/>
    </source>
</evidence>
<dbReference type="Proteomes" id="UP000186917">
    <property type="component" value="Unassembled WGS sequence"/>
</dbReference>
<proteinExistence type="predicted"/>
<reference evidence="2" key="1">
    <citation type="submission" date="2017-01" db="EMBL/GenBank/DDBJ databases">
        <authorList>
            <person name="Varghese N."/>
            <person name="Submissions S."/>
        </authorList>
    </citation>
    <scope>NUCLEOTIDE SEQUENCE [LARGE SCALE GENOMIC DNA]</scope>
    <source>
        <strain evidence="2">DSM 21054</strain>
    </source>
</reference>
<keyword evidence="2" id="KW-1185">Reference proteome</keyword>
<organism evidence="1 2">
    <name type="scientific">Filimonas lacunae</name>
    <dbReference type="NCBI Taxonomy" id="477680"/>
    <lineage>
        <taxon>Bacteria</taxon>
        <taxon>Pseudomonadati</taxon>
        <taxon>Bacteroidota</taxon>
        <taxon>Chitinophagia</taxon>
        <taxon>Chitinophagales</taxon>
        <taxon>Chitinophagaceae</taxon>
        <taxon>Filimonas</taxon>
    </lineage>
</organism>